<keyword evidence="1" id="KW-0812">Transmembrane</keyword>
<dbReference type="OrthoDB" id="681113at2"/>
<feature type="transmembrane region" description="Helical" evidence="1">
    <location>
        <begin position="52"/>
        <end position="74"/>
    </location>
</feature>
<keyword evidence="1" id="KW-0472">Membrane</keyword>
<organism evidence="3 4">
    <name type="scientific">Candidatus Brevifilum fermentans</name>
    <dbReference type="NCBI Taxonomy" id="1986204"/>
    <lineage>
        <taxon>Bacteria</taxon>
        <taxon>Bacillati</taxon>
        <taxon>Chloroflexota</taxon>
        <taxon>Anaerolineae</taxon>
        <taxon>Anaerolineales</taxon>
        <taxon>Anaerolineaceae</taxon>
        <taxon>Candidatus Brevifilum</taxon>
    </lineage>
</organism>
<dbReference type="InterPro" id="IPR017850">
    <property type="entry name" value="Alkaline_phosphatase_core_sf"/>
</dbReference>
<dbReference type="AlphaFoldDB" id="A0A1Y6K5R3"/>
<dbReference type="RefSeq" id="WP_157891747.1">
    <property type="nucleotide sequence ID" value="NZ_LT859958.1"/>
</dbReference>
<feature type="transmembrane region" description="Helical" evidence="1">
    <location>
        <begin position="140"/>
        <end position="157"/>
    </location>
</feature>
<evidence type="ECO:0000313" key="3">
    <source>
        <dbReference type="EMBL" id="SMX54228.1"/>
    </source>
</evidence>
<gene>
    <name evidence="3" type="ORF">CFX1CAM_1163</name>
</gene>
<evidence type="ECO:0000313" key="4">
    <source>
        <dbReference type="Proteomes" id="UP000195514"/>
    </source>
</evidence>
<dbReference type="KEGG" id="abat:CFX1CAM_1163"/>
<dbReference type="SUPFAM" id="SSF53649">
    <property type="entry name" value="Alkaline phosphatase-like"/>
    <property type="match status" value="1"/>
</dbReference>
<keyword evidence="1" id="KW-1133">Transmembrane helix</keyword>
<protein>
    <recommendedName>
        <fullName evidence="2">Sulfatase N-terminal domain-containing protein</fullName>
    </recommendedName>
</protein>
<sequence>MRTNLSNINQQSFFCLKFKDLFFSLLSVFIVAVFPSFFMLFNNIERTNFSDIVSIASIFMLIGTISLLLFYLLFKDIYKAALLTNLSLFLFSNFALLESAIIKIIPMLHYWHILMIMISIIVLVAISVKNKLSTEFANNLSVVLLIVFSGLILFNAIKAIPEIIKKNTKETGSSQFEIQQGTITSHNNVYFFVFDEYGGYDNLLRYTGFDNSAFYEALEDLGFNVSLHSRNYSIDTYIELPNLLNLSFVNNGKMSHDTKKLALDSPVLFQLFKENGYSLNVVSDYGHIPIENTEVSVDYAYVSGKYEDTLKVLILNNSVYYPFLSNQYRNTRIVEVENMFQYLTNSWKLQPLKLFTFSYISFPHLPWVVDEFGNNISLSNKQNWQNSDVYLNQLKYCSKKIMGVVTNIIKNDPDAIVIIQSDHGYRQAYYLKNWYGETYDDWGLEMQYIRNILNAVYYKGEKIDIENYSGVNTLIIVLNEHFGMNYELLEQPK</sequence>
<feature type="transmembrane region" description="Helical" evidence="1">
    <location>
        <begin position="21"/>
        <end position="40"/>
    </location>
</feature>
<name>A0A1Y6K5R3_9CHLR</name>
<feature type="transmembrane region" description="Helical" evidence="1">
    <location>
        <begin position="81"/>
        <end position="102"/>
    </location>
</feature>
<dbReference type="InterPro" id="IPR000917">
    <property type="entry name" value="Sulfatase_N"/>
</dbReference>
<dbReference type="Gene3D" id="3.40.720.10">
    <property type="entry name" value="Alkaline Phosphatase, subunit A"/>
    <property type="match status" value="1"/>
</dbReference>
<reference evidence="4" key="1">
    <citation type="submission" date="2017-05" db="EMBL/GenBank/DDBJ databases">
        <authorList>
            <person name="Kirkegaard R."/>
            <person name="Mcilroy J S."/>
        </authorList>
    </citation>
    <scope>NUCLEOTIDE SEQUENCE [LARGE SCALE GENOMIC DNA]</scope>
</reference>
<dbReference type="EMBL" id="LT859958">
    <property type="protein sequence ID" value="SMX54228.1"/>
    <property type="molecule type" value="Genomic_DNA"/>
</dbReference>
<accession>A0A1Y6K5R3</accession>
<proteinExistence type="predicted"/>
<feature type="transmembrane region" description="Helical" evidence="1">
    <location>
        <begin position="108"/>
        <end position="128"/>
    </location>
</feature>
<dbReference type="Proteomes" id="UP000195514">
    <property type="component" value="Chromosome I"/>
</dbReference>
<dbReference type="Pfam" id="PF00884">
    <property type="entry name" value="Sulfatase"/>
    <property type="match status" value="1"/>
</dbReference>
<keyword evidence="4" id="KW-1185">Reference proteome</keyword>
<evidence type="ECO:0000259" key="2">
    <source>
        <dbReference type="Pfam" id="PF00884"/>
    </source>
</evidence>
<evidence type="ECO:0000256" key="1">
    <source>
        <dbReference type="SAM" id="Phobius"/>
    </source>
</evidence>
<feature type="domain" description="Sulfatase N-terminal" evidence="2">
    <location>
        <begin position="240"/>
        <end position="427"/>
    </location>
</feature>